<reference evidence="2" key="1">
    <citation type="submission" date="2021-03" db="EMBL/GenBank/DDBJ databases">
        <title>Description of Psychrosphaera ytuae sp. nov. isolated from deep sea sediment of South China Sea.</title>
        <authorList>
            <person name="Zhang J."/>
            <person name="Xu X.-D."/>
        </authorList>
    </citation>
    <scope>NUCLEOTIDE SEQUENCE</scope>
    <source>
        <strain evidence="2">MTZ26</strain>
    </source>
</reference>
<sequence length="105" mass="12050">MIHIILHFVVPAIFARTFYPQKWINAFLILIATMLVDIDHLLATPIYDPLRCSINFHPLHTLPAIAVYFVMLGFNKTRLIGFGLLIHMALDSIDCFQNVGLWMNP</sequence>
<evidence type="ECO:0008006" key="4">
    <source>
        <dbReference type="Google" id="ProtNLM"/>
    </source>
</evidence>
<evidence type="ECO:0000313" key="3">
    <source>
        <dbReference type="Proteomes" id="UP000682739"/>
    </source>
</evidence>
<dbReference type="InterPro" id="IPR046125">
    <property type="entry name" value="DUF6122"/>
</dbReference>
<evidence type="ECO:0000256" key="1">
    <source>
        <dbReference type="SAM" id="Phobius"/>
    </source>
</evidence>
<organism evidence="2 3">
    <name type="scientific">Psychrosphaera ytuae</name>
    <dbReference type="NCBI Taxonomy" id="2820710"/>
    <lineage>
        <taxon>Bacteria</taxon>
        <taxon>Pseudomonadati</taxon>
        <taxon>Pseudomonadota</taxon>
        <taxon>Gammaproteobacteria</taxon>
        <taxon>Alteromonadales</taxon>
        <taxon>Pseudoalteromonadaceae</taxon>
        <taxon>Psychrosphaera</taxon>
    </lineage>
</organism>
<dbReference type="KEGG" id="psym:J1N51_02260"/>
<feature type="transmembrane region" description="Helical" evidence="1">
    <location>
        <begin position="23"/>
        <end position="42"/>
    </location>
</feature>
<dbReference type="Proteomes" id="UP000682739">
    <property type="component" value="Chromosome"/>
</dbReference>
<keyword evidence="1" id="KW-0812">Transmembrane</keyword>
<accession>A0A975DE57</accession>
<keyword evidence="3" id="KW-1185">Reference proteome</keyword>
<dbReference type="Pfam" id="PF19617">
    <property type="entry name" value="DUF6122"/>
    <property type="match status" value="1"/>
</dbReference>
<proteinExistence type="predicted"/>
<evidence type="ECO:0000313" key="2">
    <source>
        <dbReference type="EMBL" id="QTH65253.1"/>
    </source>
</evidence>
<name>A0A975DE57_9GAMM</name>
<dbReference type="AlphaFoldDB" id="A0A975DE57"/>
<keyword evidence="1" id="KW-0472">Membrane</keyword>
<protein>
    <recommendedName>
        <fullName evidence="4">Transmembrane protein</fullName>
    </recommendedName>
</protein>
<keyword evidence="1" id="KW-1133">Transmembrane helix</keyword>
<dbReference type="EMBL" id="CP072110">
    <property type="protein sequence ID" value="QTH65253.1"/>
    <property type="molecule type" value="Genomic_DNA"/>
</dbReference>
<gene>
    <name evidence="2" type="ORF">J1N51_02260</name>
</gene>